<accession>E3EK46</accession>
<proteinExistence type="predicted"/>
<dbReference type="OrthoDB" id="2512975at2"/>
<name>E3EK46_PAEPS</name>
<protein>
    <recommendedName>
        <fullName evidence="3">DNA-binding protein</fullName>
    </recommendedName>
</protein>
<dbReference type="HOGENOM" id="CLU_046846_0_0_9"/>
<evidence type="ECO:0008006" key="3">
    <source>
        <dbReference type="Google" id="ProtNLM"/>
    </source>
</evidence>
<dbReference type="Proteomes" id="UP000006868">
    <property type="component" value="Plasmid pSC2"/>
</dbReference>
<dbReference type="RefSeq" id="WP_013386169.1">
    <property type="nucleotide sequence ID" value="NC_014628.2"/>
</dbReference>
<gene>
    <name evidence="1" type="ORF">PPSC2_26405</name>
</gene>
<organism evidence="1 2">
    <name type="scientific">Paenibacillus polymyxa (strain SC2)</name>
    <name type="common">Bacillus polymyxa</name>
    <dbReference type="NCBI Taxonomy" id="886882"/>
    <lineage>
        <taxon>Bacteria</taxon>
        <taxon>Bacillati</taxon>
        <taxon>Bacillota</taxon>
        <taxon>Bacilli</taxon>
        <taxon>Bacillales</taxon>
        <taxon>Paenibacillaceae</taxon>
        <taxon>Paenibacillus</taxon>
    </lineage>
</organism>
<dbReference type="EMBL" id="CP002214">
    <property type="protein sequence ID" value="ADO59755.1"/>
    <property type="molecule type" value="Genomic_DNA"/>
</dbReference>
<dbReference type="KEGG" id="ppm:PPSC2_26405"/>
<dbReference type="eggNOG" id="COG0457">
    <property type="taxonomic scope" value="Bacteria"/>
</dbReference>
<keyword evidence="1" id="KW-0614">Plasmid</keyword>
<geneLocation type="plasmid" evidence="1 2">
    <name>pSC2</name>
</geneLocation>
<dbReference type="PATRIC" id="fig|886882.15.peg.5565"/>
<sequence>MSYLDFDEIDDLDVLAKLLKMSYSLDDWNKVIELSEKLNQCSLQQLNEKTGNQINLKRPLIYYCGYSNLMKSEGLQKIGKYQEALKYIDLYRDMNWYGSMTPQEAEIANDFKNYAKANTLTIKVLQGDHIALTEYVDYLKEHPKEILCGLTNVARAATYYQWDIDNILSSFPNYITNFDSDGDTVKNHYYIDLLYMIALYRFTRQEYVDAIDYTLLILESALTLKEHNGYKKSTALFQMFHSKASLQQVNQYTGLMQSILEEELRNEKNLIFDGVDIRPGNSSHNANQQ</sequence>
<evidence type="ECO:0000313" key="2">
    <source>
        <dbReference type="Proteomes" id="UP000006868"/>
    </source>
</evidence>
<evidence type="ECO:0000313" key="1">
    <source>
        <dbReference type="EMBL" id="ADO59755.1"/>
    </source>
</evidence>
<dbReference type="AlphaFoldDB" id="E3EK46"/>
<reference evidence="1 2" key="1">
    <citation type="journal article" date="2011" name="J. Bacteriol.">
        <title>Complete genome sequence of Paenibacillus polymyxa SC2, a strain of plant growth-promoting Rhizobacterium with broad-spectrum antimicrobial activity.</title>
        <authorList>
            <person name="Ma M."/>
            <person name="Wang C."/>
            <person name="Ding Y."/>
            <person name="Li L."/>
            <person name="Shen D."/>
            <person name="Jiang X."/>
            <person name="Guan D."/>
            <person name="Cao F."/>
            <person name="Chen H."/>
            <person name="Feng R."/>
            <person name="Wang X."/>
            <person name="Ge Y."/>
            <person name="Yao L."/>
            <person name="Bing X."/>
            <person name="Yang X."/>
            <person name="Li J."/>
            <person name="Du B."/>
        </authorList>
    </citation>
    <scope>NUCLEOTIDE SEQUENCE [LARGE SCALE GENOMIC DNA]</scope>
    <source>
        <strain evidence="1 2">SC2</strain>
        <plasmid evidence="2">pSC2</plasmid>
    </source>
</reference>